<dbReference type="InterPro" id="IPR015424">
    <property type="entry name" value="PyrdxlP-dep_Trfase"/>
</dbReference>
<dbReference type="PANTHER" id="PTHR30244:SF9">
    <property type="entry name" value="PROTEIN RV3402C"/>
    <property type="match status" value="1"/>
</dbReference>
<keyword evidence="7" id="KW-1185">Reference proteome</keyword>
<protein>
    <submittedName>
        <fullName evidence="6">DegT/DnrJ/EryC1/StrS family aminotransferase</fullName>
    </submittedName>
</protein>
<gene>
    <name evidence="6" type="ORF">NLF92_09195</name>
</gene>
<feature type="modified residue" description="N6-(pyridoxal phosphate)lysine" evidence="4">
    <location>
        <position position="182"/>
    </location>
</feature>
<dbReference type="RefSeq" id="WP_254101085.1">
    <property type="nucleotide sequence ID" value="NZ_JANATA010000015.1"/>
</dbReference>
<dbReference type="GO" id="GO:0000271">
    <property type="term" value="P:polysaccharide biosynthetic process"/>
    <property type="evidence" value="ECO:0007669"/>
    <property type="project" value="TreeGrafter"/>
</dbReference>
<dbReference type="GO" id="GO:0030170">
    <property type="term" value="F:pyridoxal phosphate binding"/>
    <property type="evidence" value="ECO:0007669"/>
    <property type="project" value="TreeGrafter"/>
</dbReference>
<comment type="caution">
    <text evidence="6">The sequence shown here is derived from an EMBL/GenBank/DDBJ whole genome shotgun (WGS) entry which is preliminary data.</text>
</comment>
<dbReference type="InterPro" id="IPR015421">
    <property type="entry name" value="PyrdxlP-dep_Trfase_major"/>
</dbReference>
<evidence type="ECO:0000256" key="5">
    <source>
        <dbReference type="RuleBase" id="RU004508"/>
    </source>
</evidence>
<dbReference type="Pfam" id="PF01041">
    <property type="entry name" value="DegT_DnrJ_EryC1"/>
    <property type="match status" value="1"/>
</dbReference>
<evidence type="ECO:0000256" key="3">
    <source>
        <dbReference type="PIRSR" id="PIRSR000390-1"/>
    </source>
</evidence>
<dbReference type="PIRSF" id="PIRSF000390">
    <property type="entry name" value="PLP_StrS"/>
    <property type="match status" value="1"/>
</dbReference>
<organism evidence="6 7">
    <name type="scientific">Opacimonas viscosa</name>
    <dbReference type="NCBI Taxonomy" id="2961944"/>
    <lineage>
        <taxon>Bacteria</taxon>
        <taxon>Pseudomonadati</taxon>
        <taxon>Pseudomonadota</taxon>
        <taxon>Gammaproteobacteria</taxon>
        <taxon>Alteromonadales</taxon>
        <taxon>Alteromonadaceae</taxon>
        <taxon>Opacimonas</taxon>
    </lineage>
</organism>
<evidence type="ECO:0000313" key="7">
    <source>
        <dbReference type="Proteomes" id="UP001165413"/>
    </source>
</evidence>
<evidence type="ECO:0000313" key="6">
    <source>
        <dbReference type="EMBL" id="MCP3429116.1"/>
    </source>
</evidence>
<dbReference type="SUPFAM" id="SSF53383">
    <property type="entry name" value="PLP-dependent transferases"/>
    <property type="match status" value="1"/>
</dbReference>
<accession>A0AA42BQ38</accession>
<name>A0AA42BQ38_9ALTE</name>
<keyword evidence="6" id="KW-0032">Aminotransferase</keyword>
<evidence type="ECO:0000256" key="4">
    <source>
        <dbReference type="PIRSR" id="PIRSR000390-2"/>
    </source>
</evidence>
<dbReference type="Gene3D" id="3.40.640.10">
    <property type="entry name" value="Type I PLP-dependent aspartate aminotransferase-like (Major domain)"/>
    <property type="match status" value="1"/>
</dbReference>
<evidence type="ECO:0000256" key="2">
    <source>
        <dbReference type="ARBA" id="ARBA00037999"/>
    </source>
</evidence>
<comment type="similarity">
    <text evidence="2 5">Belongs to the DegT/DnrJ/EryC1 family.</text>
</comment>
<dbReference type="PANTHER" id="PTHR30244">
    <property type="entry name" value="TRANSAMINASE"/>
    <property type="match status" value="1"/>
</dbReference>
<feature type="active site" description="Proton acceptor" evidence="3">
    <location>
        <position position="182"/>
    </location>
</feature>
<dbReference type="EMBL" id="JANATA010000015">
    <property type="protein sequence ID" value="MCP3429116.1"/>
    <property type="molecule type" value="Genomic_DNA"/>
</dbReference>
<proteinExistence type="inferred from homology"/>
<dbReference type="AlphaFoldDB" id="A0AA42BQ38"/>
<dbReference type="Proteomes" id="UP001165413">
    <property type="component" value="Unassembled WGS sequence"/>
</dbReference>
<keyword evidence="6" id="KW-0808">Transferase</keyword>
<dbReference type="GO" id="GO:0008483">
    <property type="term" value="F:transaminase activity"/>
    <property type="evidence" value="ECO:0007669"/>
    <property type="project" value="UniProtKB-KW"/>
</dbReference>
<dbReference type="CDD" id="cd00616">
    <property type="entry name" value="AHBA_syn"/>
    <property type="match status" value="1"/>
</dbReference>
<keyword evidence="1 4" id="KW-0663">Pyridoxal phosphate</keyword>
<dbReference type="InterPro" id="IPR000653">
    <property type="entry name" value="DegT/StrS_aminotransferase"/>
</dbReference>
<sequence>MIALNSPVKPNLKKLNKLLEQVNDNGWYTNFGPLHKELTAQLEHYLGVKNLLLTNNGTSALQVAAKAIGTRSILATPFSFVATVSAFKWQKDSLAFADIDKNTLNLSPDSVKQAYRKGCKADTLVATHVYGNPCDVIGLDGLSKKNNFQIIYDACHAFGIQLSGNSVLNYGDASTLSFHATKIFHTVEGGAIVFKDRVNFEKAEEIINFGIREKRGVVGVGINAKLNEYQAAVGLVNLDEIDNILEYRSELFYKYCEGLKDIVELPLWHPEANTNGAYMPILLKNNSQMYSIAQTLSEKNIQSRNYFEPSLDKIFVDSHNYGTRNSVSASERILCLPMHAHLKLEDVNKVIKELRAIL</sequence>
<reference evidence="6" key="1">
    <citation type="submission" date="2022-07" db="EMBL/GenBank/DDBJ databases">
        <title>Characterization of the Novel Bacterium Alteromonas immobilis LMIT006 and Alteromonas gregis LMIT007.</title>
        <authorList>
            <person name="Lin X."/>
        </authorList>
    </citation>
    <scope>NUCLEOTIDE SEQUENCE</scope>
    <source>
        <strain evidence="6">LMIT007</strain>
    </source>
</reference>
<evidence type="ECO:0000256" key="1">
    <source>
        <dbReference type="ARBA" id="ARBA00022898"/>
    </source>
</evidence>